<dbReference type="Proteomes" id="UP000567293">
    <property type="component" value="Unassembled WGS sequence"/>
</dbReference>
<dbReference type="InterPro" id="IPR023606">
    <property type="entry name" value="CoA-Trfase_III_dom_1_sf"/>
</dbReference>
<dbReference type="InterPro" id="IPR050483">
    <property type="entry name" value="CoA-transferase_III_domain"/>
</dbReference>
<dbReference type="Gene3D" id="3.30.1540.10">
    <property type="entry name" value="formyl-coa transferase, domain 3"/>
    <property type="match status" value="1"/>
</dbReference>
<dbReference type="AlphaFoldDB" id="A0A7V8NWD6"/>
<organism evidence="2 3">
    <name type="scientific">Candidatus Acidiferrum panamense</name>
    <dbReference type="NCBI Taxonomy" id="2741543"/>
    <lineage>
        <taxon>Bacteria</taxon>
        <taxon>Pseudomonadati</taxon>
        <taxon>Acidobacteriota</taxon>
        <taxon>Terriglobia</taxon>
        <taxon>Candidatus Acidiferrales</taxon>
        <taxon>Candidatus Acidiferrum</taxon>
    </lineage>
</organism>
<comment type="caution">
    <text evidence="2">The sequence shown here is derived from an EMBL/GenBank/DDBJ whole genome shotgun (WGS) entry which is preliminary data.</text>
</comment>
<dbReference type="PANTHER" id="PTHR48207:SF3">
    <property type="entry name" value="SUCCINATE--HYDROXYMETHYLGLUTARATE COA-TRANSFERASE"/>
    <property type="match status" value="1"/>
</dbReference>
<proteinExistence type="predicted"/>
<dbReference type="InterPro" id="IPR044855">
    <property type="entry name" value="CoA-Trfase_III_dom3_sf"/>
</dbReference>
<sequence length="285" mass="31782">FGHTGDWKTYRSYGPTAAAQSGLSLASGLPGKPPAGWGFSYLDVMGGWMGGLSLIQGLLQAKKTGEGCHIDYSVTEGAMSMLGTYMLDYQVNGRRTRRPDFPPGNRAVFPALAPHNTYRCAGRDRNGQDWWIFIACETQVQFEALCSVMEQPGLVLDTKFATNEARVTNQAELDQIISNWTRPRRRYDIMRKCQAAGIVAAVVQNAEDRVEYDPQLQHREVFPVIENPEVGGAFSYERYPVRLSRTPATVQSRAPVLAEHNQYVFGELLQMSEAEINSLRERGVI</sequence>
<evidence type="ECO:0000256" key="1">
    <source>
        <dbReference type="ARBA" id="ARBA00022679"/>
    </source>
</evidence>
<name>A0A7V8NWD6_9BACT</name>
<dbReference type="SUPFAM" id="SSF89796">
    <property type="entry name" value="CoA-transferase family III (CaiB/BaiF)"/>
    <property type="match status" value="1"/>
</dbReference>
<evidence type="ECO:0000313" key="3">
    <source>
        <dbReference type="Proteomes" id="UP000567293"/>
    </source>
</evidence>
<keyword evidence="1 2" id="KW-0808">Transferase</keyword>
<dbReference type="EMBL" id="JACDQQ010002649">
    <property type="protein sequence ID" value="MBA0088734.1"/>
    <property type="molecule type" value="Genomic_DNA"/>
</dbReference>
<reference evidence="2" key="1">
    <citation type="submission" date="2020-06" db="EMBL/GenBank/DDBJ databases">
        <title>Legume-microbial interactions unlock mineral nutrients during tropical forest succession.</title>
        <authorList>
            <person name="Epihov D.Z."/>
        </authorList>
    </citation>
    <scope>NUCLEOTIDE SEQUENCE [LARGE SCALE GENOMIC DNA]</scope>
    <source>
        <strain evidence="2">Pan2503</strain>
    </source>
</reference>
<dbReference type="PANTHER" id="PTHR48207">
    <property type="entry name" value="SUCCINATE--HYDROXYMETHYLGLUTARATE COA-TRANSFERASE"/>
    <property type="match status" value="1"/>
</dbReference>
<dbReference type="InterPro" id="IPR003673">
    <property type="entry name" value="CoA-Trfase_fam_III"/>
</dbReference>
<gene>
    <name evidence="2" type="ORF">HRJ53_27405</name>
</gene>
<accession>A0A7V8NWD6</accession>
<dbReference type="Gene3D" id="3.40.50.10540">
    <property type="entry name" value="Crotonobetainyl-coa:carnitine coa-transferase, domain 1"/>
    <property type="match status" value="1"/>
</dbReference>
<keyword evidence="3" id="KW-1185">Reference proteome</keyword>
<protein>
    <submittedName>
        <fullName evidence="2">CoA transferase</fullName>
    </submittedName>
</protein>
<evidence type="ECO:0000313" key="2">
    <source>
        <dbReference type="EMBL" id="MBA0088734.1"/>
    </source>
</evidence>
<dbReference type="GO" id="GO:0008410">
    <property type="term" value="F:CoA-transferase activity"/>
    <property type="evidence" value="ECO:0007669"/>
    <property type="project" value="TreeGrafter"/>
</dbReference>
<dbReference type="Pfam" id="PF02515">
    <property type="entry name" value="CoA_transf_3"/>
    <property type="match status" value="1"/>
</dbReference>
<feature type="non-terminal residue" evidence="2">
    <location>
        <position position="1"/>
    </location>
</feature>